<sequence length="110" mass="12360">MYSITVQDFLKALSKLRANIDTVWVYKVVPSVPMVSAPASSADLSRITVEQKAYSRNYFIEVLDIVSFDIFDFIHFVDEKLDKFLNHASAPTCKPTKGSISRPILADTLC</sequence>
<organism evidence="1 2">
    <name type="scientific">Steinernema glaseri</name>
    <dbReference type="NCBI Taxonomy" id="37863"/>
    <lineage>
        <taxon>Eukaryota</taxon>
        <taxon>Metazoa</taxon>
        <taxon>Ecdysozoa</taxon>
        <taxon>Nematoda</taxon>
        <taxon>Chromadorea</taxon>
        <taxon>Rhabditida</taxon>
        <taxon>Tylenchina</taxon>
        <taxon>Panagrolaimomorpha</taxon>
        <taxon>Strongyloidoidea</taxon>
        <taxon>Steinernematidae</taxon>
        <taxon>Steinernema</taxon>
    </lineage>
</organism>
<accession>A0A1I7Y4A0</accession>
<evidence type="ECO:0000313" key="2">
    <source>
        <dbReference type="WBParaSite" id="L893_g12515.t1"/>
    </source>
</evidence>
<keyword evidence="1" id="KW-1185">Reference proteome</keyword>
<protein>
    <submittedName>
        <fullName evidence="2">PX domain-containing protein</fullName>
    </submittedName>
</protein>
<dbReference type="Proteomes" id="UP000095287">
    <property type="component" value="Unplaced"/>
</dbReference>
<name>A0A1I7Y4A0_9BILA</name>
<proteinExistence type="predicted"/>
<reference evidence="2" key="1">
    <citation type="submission" date="2016-11" db="UniProtKB">
        <authorList>
            <consortium name="WormBaseParasite"/>
        </authorList>
    </citation>
    <scope>IDENTIFICATION</scope>
</reference>
<dbReference type="WBParaSite" id="L893_g12515.t1">
    <property type="protein sequence ID" value="L893_g12515.t1"/>
    <property type="gene ID" value="L893_g12515"/>
</dbReference>
<evidence type="ECO:0000313" key="1">
    <source>
        <dbReference type="Proteomes" id="UP000095287"/>
    </source>
</evidence>
<dbReference type="AlphaFoldDB" id="A0A1I7Y4A0"/>